<dbReference type="GO" id="GO:0016020">
    <property type="term" value="C:membrane"/>
    <property type="evidence" value="ECO:0007669"/>
    <property type="project" value="InterPro"/>
</dbReference>
<evidence type="ECO:0000256" key="1">
    <source>
        <dbReference type="ARBA" id="ARBA00008769"/>
    </source>
</evidence>
<dbReference type="Pfam" id="PF04966">
    <property type="entry name" value="OprB"/>
    <property type="match status" value="1"/>
</dbReference>
<dbReference type="GO" id="GO:0015288">
    <property type="term" value="F:porin activity"/>
    <property type="evidence" value="ECO:0007669"/>
    <property type="project" value="InterPro"/>
</dbReference>
<dbReference type="EMBL" id="SJPW01000002">
    <property type="protein sequence ID" value="TWU58559.1"/>
    <property type="molecule type" value="Genomic_DNA"/>
</dbReference>
<dbReference type="AlphaFoldDB" id="A0A5C6FFY6"/>
<reference evidence="3 4" key="1">
    <citation type="submission" date="2019-02" db="EMBL/GenBank/DDBJ databases">
        <title>Deep-cultivation of Planctomycetes and their phenomic and genomic characterization uncovers novel biology.</title>
        <authorList>
            <person name="Wiegand S."/>
            <person name="Jogler M."/>
            <person name="Boedeker C."/>
            <person name="Pinto D."/>
            <person name="Vollmers J."/>
            <person name="Rivas-Marin E."/>
            <person name="Kohn T."/>
            <person name="Peeters S.H."/>
            <person name="Heuer A."/>
            <person name="Rast P."/>
            <person name="Oberbeckmann S."/>
            <person name="Bunk B."/>
            <person name="Jeske O."/>
            <person name="Meyerdierks A."/>
            <person name="Storesund J.E."/>
            <person name="Kallscheuer N."/>
            <person name="Luecker S."/>
            <person name="Lage O.M."/>
            <person name="Pohl T."/>
            <person name="Merkel B.J."/>
            <person name="Hornburger P."/>
            <person name="Mueller R.-W."/>
            <person name="Bruemmer F."/>
            <person name="Labrenz M."/>
            <person name="Spormann A.M."/>
            <person name="Op Den Camp H."/>
            <person name="Overmann J."/>
            <person name="Amann R."/>
            <person name="Jetten M.S.M."/>
            <person name="Mascher T."/>
            <person name="Medema M.H."/>
            <person name="Devos D.P."/>
            <person name="Kaster A.-K."/>
            <person name="Ovreas L."/>
            <person name="Rohde M."/>
            <person name="Galperin M.Y."/>
            <person name="Jogler C."/>
        </authorList>
    </citation>
    <scope>NUCLEOTIDE SEQUENCE [LARGE SCALE GENOMIC DNA]</scope>
    <source>
        <strain evidence="3 4">Poly51</strain>
    </source>
</reference>
<comment type="caution">
    <text evidence="3">The sequence shown here is derived from an EMBL/GenBank/DDBJ whole genome shotgun (WGS) entry which is preliminary data.</text>
</comment>
<dbReference type="Gene3D" id="2.40.160.180">
    <property type="entry name" value="Carbohydrate-selective porin OprB"/>
    <property type="match status" value="1"/>
</dbReference>
<comment type="similarity">
    <text evidence="1 2">Belongs to the OprB family.</text>
</comment>
<dbReference type="GO" id="GO:0008643">
    <property type="term" value="P:carbohydrate transport"/>
    <property type="evidence" value="ECO:0007669"/>
    <property type="project" value="InterPro"/>
</dbReference>
<dbReference type="OrthoDB" id="177316at2"/>
<accession>A0A5C6FFY6</accession>
<dbReference type="InterPro" id="IPR007049">
    <property type="entry name" value="Carb-sel_porin_OprB"/>
</dbReference>
<dbReference type="RefSeq" id="WP_146455543.1">
    <property type="nucleotide sequence ID" value="NZ_SJPW01000002.1"/>
</dbReference>
<proteinExistence type="inferred from homology"/>
<evidence type="ECO:0000313" key="3">
    <source>
        <dbReference type="EMBL" id="TWU58559.1"/>
    </source>
</evidence>
<keyword evidence="4" id="KW-1185">Reference proteome</keyword>
<organism evidence="3 4">
    <name type="scientific">Rubripirellula tenax</name>
    <dbReference type="NCBI Taxonomy" id="2528015"/>
    <lineage>
        <taxon>Bacteria</taxon>
        <taxon>Pseudomonadati</taxon>
        <taxon>Planctomycetota</taxon>
        <taxon>Planctomycetia</taxon>
        <taxon>Pirellulales</taxon>
        <taxon>Pirellulaceae</taxon>
        <taxon>Rubripirellula</taxon>
    </lineage>
</organism>
<sequence>MSVLTNVIESLGRATLLLMICVGGNVVTAAECDVACDDLTDAWTCDGCGTSPAEPDCFYDRMTGSLAESGILFQSNITQFYTGTVDGGFEQTDLYGGHGDYLGIFDFGKLGVQEGLFLQVRAEHRFGRSITEPSGVFLPPTITADLPVVDSRDLYLTNFLITQALSESFVVFGGKLDTLDGDKNAFAHGRGVRQFSNAALVANPVALRTIPYSTIGFGFATLLDGEPLFSFTLLNAVDTTDSFGVDELFAEGAAISTELRVPTNFLRKPGHVLLGGTWSSRNFAALDQDPRIVFPTVAIDRKSDSWSLYFNTDQYLVTDPRDASRGWGFFTRGGISDEDTNPIAYFLSAGIGGNSPIRGRENDTFGVGYYYAGLSDELAPFIATVAGNLGDGSGTELFYNVQATKHVTVTPDLQFLNPGRDTVDDVVILGVRVNISI</sequence>
<dbReference type="PANTHER" id="PTHR37944:SF1">
    <property type="entry name" value="PORIN B"/>
    <property type="match status" value="1"/>
</dbReference>
<dbReference type="InterPro" id="IPR052932">
    <property type="entry name" value="OprB_Porin"/>
</dbReference>
<dbReference type="PANTHER" id="PTHR37944">
    <property type="entry name" value="PORIN B"/>
    <property type="match status" value="1"/>
</dbReference>
<gene>
    <name evidence="3" type="ORF">Poly51_13380</name>
</gene>
<evidence type="ECO:0000313" key="4">
    <source>
        <dbReference type="Proteomes" id="UP000318288"/>
    </source>
</evidence>
<name>A0A5C6FFY6_9BACT</name>
<protein>
    <submittedName>
        <fullName evidence="3">Carbohydrate-selective porin, OprB family</fullName>
    </submittedName>
</protein>
<dbReference type="Proteomes" id="UP000318288">
    <property type="component" value="Unassembled WGS sequence"/>
</dbReference>
<dbReference type="InterPro" id="IPR038673">
    <property type="entry name" value="OprB_sf"/>
</dbReference>
<evidence type="ECO:0000256" key="2">
    <source>
        <dbReference type="RuleBase" id="RU363072"/>
    </source>
</evidence>